<geneLocation type="plasmid" evidence="1">
    <name>pCP16SBCL1142-1</name>
</geneLocation>
<keyword evidence="1" id="KW-0614">Plasmid</keyword>
<reference evidence="1" key="1">
    <citation type="journal article" date="2019" name="Pathogens">
        <title>In silico Identification of Novel Toxin Homologs and Associated Mobile Genetic Elements in Clostridium perfringens.</title>
        <authorList>
            <person name="Lacey J.A."/>
            <person name="Johanesen P.A."/>
            <person name="Lyras D."/>
            <person name="Moore R.J."/>
        </authorList>
    </citation>
    <scope>NUCLEOTIDE SEQUENCE</scope>
    <source>
        <strain evidence="1">16SBCL1142</strain>
        <plasmid evidence="1">pCP16SBCL1142-1</plasmid>
    </source>
</reference>
<evidence type="ECO:0000313" key="1">
    <source>
        <dbReference type="EMBL" id="QDB01290.1"/>
    </source>
</evidence>
<sequence>MISLCGRDCNNCVMKKEKMCNGCSMCDVSFCKCGEKRKRCMVVCPNKFGSFTLVKNTIVKEPLMGNKSLDLPIYIPIMPDKIKENFNFKANKNIIAVHGEFFLNAAGSKITGAYNPGFKAALNLKEDLSGILEFYIKDRTLEGFWDNRKAYNPGFKAALNLKEDLSGILEFYIKDRTLEGFWDNRKSIYKELKHQDFLGIIAPNFSVYEDAPRLEHIYNIQRSKTIYNEMISEGLPAIPDISWYSKEDLNLWIKEINANNIKTIAFSFMNVDTRLKASNSWKHYLLGFKILNFKIPKDVQIIVAGISSIQRVEEILKISKDRKISFMHQAAWVNSRNGVSVKDRKQLDRTISKDTIFQNNLNFYIKEYERLMKEYSI</sequence>
<dbReference type="AlphaFoldDB" id="A0A4Y5T5V8"/>
<organism evidence="1">
    <name type="scientific">Clostridium perfringens</name>
    <dbReference type="NCBI Taxonomy" id="1502"/>
    <lineage>
        <taxon>Bacteria</taxon>
        <taxon>Bacillati</taxon>
        <taxon>Bacillota</taxon>
        <taxon>Clostridia</taxon>
        <taxon>Eubacteriales</taxon>
        <taxon>Clostridiaceae</taxon>
        <taxon>Clostridium</taxon>
    </lineage>
</organism>
<dbReference type="Pfam" id="PF14386">
    <property type="entry name" value="DUF4417"/>
    <property type="match status" value="1"/>
</dbReference>
<accession>A0A4Y5T5V8</accession>
<protein>
    <recommendedName>
        <fullName evidence="2">DUF4417 domain-containing protein</fullName>
    </recommendedName>
</protein>
<dbReference type="EMBL" id="MK285062">
    <property type="protein sequence ID" value="QDB01290.1"/>
    <property type="molecule type" value="Genomic_DNA"/>
</dbReference>
<evidence type="ECO:0008006" key="2">
    <source>
        <dbReference type="Google" id="ProtNLM"/>
    </source>
</evidence>
<proteinExistence type="predicted"/>
<dbReference type="InterPro" id="IPR025530">
    <property type="entry name" value="DUF4417"/>
</dbReference>
<name>A0A4Y5T5V8_CLOPF</name>